<organism evidence="2 3">
    <name type="scientific">Tritonibacter multivorans</name>
    <dbReference type="NCBI Taxonomy" id="928856"/>
    <lineage>
        <taxon>Bacteria</taxon>
        <taxon>Pseudomonadati</taxon>
        <taxon>Pseudomonadota</taxon>
        <taxon>Alphaproteobacteria</taxon>
        <taxon>Rhodobacterales</taxon>
        <taxon>Paracoccaceae</taxon>
        <taxon>Tritonibacter</taxon>
    </lineage>
</organism>
<evidence type="ECO:0000256" key="1">
    <source>
        <dbReference type="SAM" id="MobiDB-lite"/>
    </source>
</evidence>
<proteinExistence type="predicted"/>
<dbReference type="RefSeq" id="WP_058291700.1">
    <property type="nucleotide sequence ID" value="NZ_CYSD01000043.1"/>
</dbReference>
<gene>
    <name evidence="2" type="ORF">TRM7557_03717</name>
</gene>
<evidence type="ECO:0000313" key="3">
    <source>
        <dbReference type="Proteomes" id="UP000052022"/>
    </source>
</evidence>
<dbReference type="AlphaFoldDB" id="A0A0P1GJ22"/>
<protein>
    <recommendedName>
        <fullName evidence="4">DUF4169 domain-containing protein</fullName>
    </recommendedName>
</protein>
<reference evidence="2 3" key="1">
    <citation type="submission" date="2015-09" db="EMBL/GenBank/DDBJ databases">
        <authorList>
            <consortium name="Swine Surveillance"/>
        </authorList>
    </citation>
    <scope>NUCLEOTIDE SEQUENCE [LARGE SCALE GENOMIC DNA]</scope>
    <source>
        <strain evidence="2 3">CECT 7557</strain>
    </source>
</reference>
<feature type="compositionally biased region" description="Basic and acidic residues" evidence="1">
    <location>
        <begin position="15"/>
        <end position="24"/>
    </location>
</feature>
<keyword evidence="3" id="KW-1185">Reference proteome</keyword>
<dbReference type="EMBL" id="CYSD01000043">
    <property type="protein sequence ID" value="CUH82035.1"/>
    <property type="molecule type" value="Genomic_DNA"/>
</dbReference>
<dbReference type="Pfam" id="PF13770">
    <property type="entry name" value="DUF4169"/>
    <property type="match status" value="1"/>
</dbReference>
<feature type="compositionally biased region" description="Basic and acidic residues" evidence="1">
    <location>
        <begin position="33"/>
        <end position="58"/>
    </location>
</feature>
<dbReference type="STRING" id="928856.SAMN04488049_10561"/>
<name>A0A0P1GJ22_9RHOB</name>
<sequence>MAEIVNLNKFRKAKARADKKRDAEQNTVKFGRSKSDKQLEKAKVEKLHRDHDGHQLDD</sequence>
<dbReference type="InterPro" id="IPR025227">
    <property type="entry name" value="DUF4169"/>
</dbReference>
<feature type="region of interest" description="Disordered" evidence="1">
    <location>
        <begin position="1"/>
        <end position="58"/>
    </location>
</feature>
<dbReference type="OrthoDB" id="7192657at2"/>
<evidence type="ECO:0000313" key="2">
    <source>
        <dbReference type="EMBL" id="CUH82035.1"/>
    </source>
</evidence>
<evidence type="ECO:0008006" key="4">
    <source>
        <dbReference type="Google" id="ProtNLM"/>
    </source>
</evidence>
<accession>A0A0P1GJ22</accession>
<dbReference type="Proteomes" id="UP000052022">
    <property type="component" value="Unassembled WGS sequence"/>
</dbReference>